<dbReference type="SUPFAM" id="SSF52166">
    <property type="entry name" value="Ribosomal protein L4"/>
    <property type="match status" value="1"/>
</dbReference>
<dbReference type="GO" id="GO:1990904">
    <property type="term" value="C:ribonucleoprotein complex"/>
    <property type="evidence" value="ECO:0007669"/>
    <property type="project" value="UniProtKB-KW"/>
</dbReference>
<comment type="caution">
    <text evidence="6">The sequence shown here is derived from an EMBL/GenBank/DDBJ whole genome shotgun (WGS) entry which is preliminary data.</text>
</comment>
<dbReference type="InterPro" id="IPR023574">
    <property type="entry name" value="Ribosomal_uL4_dom_sf"/>
</dbReference>
<evidence type="ECO:0000313" key="6">
    <source>
        <dbReference type="EMBL" id="OQS55863.1"/>
    </source>
</evidence>
<organism evidence="6 7">
    <name type="scientific">Ecytonucleospora hepatopenaei</name>
    <dbReference type="NCBI Taxonomy" id="646526"/>
    <lineage>
        <taxon>Eukaryota</taxon>
        <taxon>Fungi</taxon>
        <taxon>Fungi incertae sedis</taxon>
        <taxon>Microsporidia</taxon>
        <taxon>Enterocytozoonidae</taxon>
        <taxon>Ecytonucleospora</taxon>
    </lineage>
</organism>
<proteinExistence type="inferred from homology"/>
<keyword evidence="3" id="KW-0687">Ribonucleoprotein</keyword>
<dbReference type="Gene3D" id="3.40.1370.10">
    <property type="match status" value="1"/>
</dbReference>
<dbReference type="AlphaFoldDB" id="A0A1W0E9F7"/>
<dbReference type="OrthoDB" id="10259785at2759"/>
<dbReference type="Proteomes" id="UP000192758">
    <property type="component" value="Unassembled WGS sequence"/>
</dbReference>
<evidence type="ECO:0000256" key="3">
    <source>
        <dbReference type="ARBA" id="ARBA00023274"/>
    </source>
</evidence>
<keyword evidence="2" id="KW-0689">Ribosomal protein</keyword>
<gene>
    <name evidence="6" type="primary">RPL4</name>
    <name evidence="6" type="ORF">EHP00_403</name>
</gene>
<dbReference type="GO" id="GO:0003735">
    <property type="term" value="F:structural constituent of ribosome"/>
    <property type="evidence" value="ECO:0007669"/>
    <property type="project" value="InterPro"/>
</dbReference>
<dbReference type="VEuPathDB" id="MicrosporidiaDB:EHP00_403"/>
<evidence type="ECO:0000256" key="1">
    <source>
        <dbReference type="ARBA" id="ARBA00010528"/>
    </source>
</evidence>
<evidence type="ECO:0000256" key="5">
    <source>
        <dbReference type="ARBA" id="ARBA00035353"/>
    </source>
</evidence>
<evidence type="ECO:0000256" key="2">
    <source>
        <dbReference type="ARBA" id="ARBA00022980"/>
    </source>
</evidence>
<evidence type="ECO:0000256" key="4">
    <source>
        <dbReference type="ARBA" id="ARBA00035244"/>
    </source>
</evidence>
<dbReference type="STRING" id="646526.A0A1W0E9F7"/>
<name>A0A1W0E9F7_9MICR</name>
<accession>A0A1W0E9F7</accession>
<comment type="similarity">
    <text evidence="1">Belongs to the universal ribosomal protein uL4 family.</text>
</comment>
<protein>
    <recommendedName>
        <fullName evidence="4">Large ribosomal subunit protein uL4</fullName>
    </recommendedName>
    <alternativeName>
        <fullName evidence="5">60S ribosomal protein L4</fullName>
    </alternativeName>
</protein>
<dbReference type="GO" id="GO:0005840">
    <property type="term" value="C:ribosome"/>
    <property type="evidence" value="ECO:0007669"/>
    <property type="project" value="UniProtKB-KW"/>
</dbReference>
<dbReference type="InterPro" id="IPR002136">
    <property type="entry name" value="Ribosomal_uL4"/>
</dbReference>
<sequence length="318" mass="35792">MVSVNVYDKEGIEVVSTVSKPDLFDVELRSDLVRRTYDNVRQNSRQPYAVSPLAGKQHSAESWGTGRAMARVPRVKASGTRRAGQAAFANFARKGRMAHPTKTHRRWHKKTPLNLRRLVTLMGVAASGNVGLVEGRGHRVGNVKSLPLVVSDSVAEIKKTKEAEKMIKNLNLGDELDRVKKSKTITCGKGKFRGRRYNMRTGMLIVHSEKTLSAFASIKGVELANVEQLNLLRLCPGGQLGRLIVWTESAFKRLETLFTESKKGFELPNKMVTEENLQEYFYAPEVQALLKVPRLLPHDTCHKSEDDKKLMHEMIAMW</sequence>
<dbReference type="InterPro" id="IPR045240">
    <property type="entry name" value="Ribosomal_uL4_euk/arch"/>
</dbReference>
<dbReference type="Pfam" id="PF00573">
    <property type="entry name" value="Ribosomal_L4"/>
    <property type="match status" value="1"/>
</dbReference>
<dbReference type="FunFam" id="3.40.1370.10:FF:000011">
    <property type="entry name" value="50S ribosomal protein L4"/>
    <property type="match status" value="1"/>
</dbReference>
<dbReference type="EMBL" id="MNPJ01000001">
    <property type="protein sequence ID" value="OQS55863.1"/>
    <property type="molecule type" value="Genomic_DNA"/>
</dbReference>
<dbReference type="PANTHER" id="PTHR19431">
    <property type="entry name" value="60S RIBOSOMAL PROTEIN L4"/>
    <property type="match status" value="1"/>
</dbReference>
<evidence type="ECO:0000313" key="7">
    <source>
        <dbReference type="Proteomes" id="UP000192758"/>
    </source>
</evidence>
<reference evidence="6 7" key="1">
    <citation type="journal article" date="2017" name="Environ. Microbiol.">
        <title>Decay of the glycolytic pathway and adaptation to intranuclear parasitism within Enterocytozoonidae microsporidia.</title>
        <authorList>
            <person name="Wiredu Boakye D."/>
            <person name="Jaroenlak P."/>
            <person name="Prachumwat A."/>
            <person name="Williams T.A."/>
            <person name="Bateman K.S."/>
            <person name="Itsathitphaisarn O."/>
            <person name="Sritunyalucksana K."/>
            <person name="Paszkiewicz K.H."/>
            <person name="Moore K.A."/>
            <person name="Stentiford G.D."/>
            <person name="Williams B.A."/>
        </authorList>
    </citation>
    <scope>NUCLEOTIDE SEQUENCE [LARGE SCALE GENOMIC DNA]</scope>
    <source>
        <strain evidence="6 7">TH1</strain>
    </source>
</reference>
<dbReference type="GO" id="GO:0006412">
    <property type="term" value="P:translation"/>
    <property type="evidence" value="ECO:0007669"/>
    <property type="project" value="InterPro"/>
</dbReference>
<keyword evidence="7" id="KW-1185">Reference proteome</keyword>